<gene>
    <name evidence="1" type="ORF">CWR45_15705</name>
</gene>
<organism evidence="1 2">
    <name type="scientific">Oceanobacillus chungangensis</name>
    <dbReference type="NCBI Taxonomy" id="1229152"/>
    <lineage>
        <taxon>Bacteria</taxon>
        <taxon>Bacillati</taxon>
        <taxon>Bacillota</taxon>
        <taxon>Bacilli</taxon>
        <taxon>Bacillales</taxon>
        <taxon>Bacillaceae</taxon>
        <taxon>Oceanobacillus</taxon>
    </lineage>
</organism>
<reference evidence="2" key="1">
    <citation type="submission" date="2017-11" db="EMBL/GenBank/DDBJ databases">
        <authorList>
            <person name="Zhu W."/>
        </authorList>
    </citation>
    <scope>NUCLEOTIDE SEQUENCE [LARGE SCALE GENOMIC DNA]</scope>
    <source>
        <strain evidence="2">CAU 1051</strain>
    </source>
</reference>
<comment type="caution">
    <text evidence="1">The sequence shown here is derived from an EMBL/GenBank/DDBJ whole genome shotgun (WGS) entry which is preliminary data.</text>
</comment>
<dbReference type="Proteomes" id="UP000256520">
    <property type="component" value="Unassembled WGS sequence"/>
</dbReference>
<evidence type="ECO:0000313" key="2">
    <source>
        <dbReference type="Proteomes" id="UP000256520"/>
    </source>
</evidence>
<proteinExistence type="predicted"/>
<dbReference type="EMBL" id="PIOD01000021">
    <property type="protein sequence ID" value="RDW15939.1"/>
    <property type="molecule type" value="Genomic_DNA"/>
</dbReference>
<name>A0A3D8PL10_9BACI</name>
<evidence type="ECO:0008006" key="3">
    <source>
        <dbReference type="Google" id="ProtNLM"/>
    </source>
</evidence>
<dbReference type="RefSeq" id="WP_245975437.1">
    <property type="nucleotide sequence ID" value="NZ_PIOD01000021.1"/>
</dbReference>
<keyword evidence="2" id="KW-1185">Reference proteome</keyword>
<accession>A0A3D8PL10</accession>
<protein>
    <recommendedName>
        <fullName evidence="3">DNA-binding protein</fullName>
    </recommendedName>
</protein>
<sequence>MGKLIKVTIDNKPSEEAIKNAIEYIAQIAMGEKNVIDKEAIKNNRNIRGVKALVEYLESIGTPIGETTIYKLLREKQIPHKRISNRVLIFNLDHIDDWINN</sequence>
<evidence type="ECO:0000313" key="1">
    <source>
        <dbReference type="EMBL" id="RDW15939.1"/>
    </source>
</evidence>
<dbReference type="AlphaFoldDB" id="A0A3D8PL10"/>